<keyword evidence="4" id="KW-1003">Cell membrane</keyword>
<evidence type="ECO:0000256" key="6">
    <source>
        <dbReference type="ARBA" id="ARBA00022989"/>
    </source>
</evidence>
<organism evidence="10 11">
    <name type="scientific">Acetobacter malorum DSM 14337</name>
    <dbReference type="NCBI Taxonomy" id="1307910"/>
    <lineage>
        <taxon>Bacteria</taxon>
        <taxon>Pseudomonadati</taxon>
        <taxon>Pseudomonadota</taxon>
        <taxon>Alphaproteobacteria</taxon>
        <taxon>Acetobacterales</taxon>
        <taxon>Acetobacteraceae</taxon>
        <taxon>Acetobacter</taxon>
    </lineage>
</organism>
<evidence type="ECO:0000256" key="7">
    <source>
        <dbReference type="ARBA" id="ARBA00023136"/>
    </source>
</evidence>
<feature type="transmembrane region" description="Helical" evidence="8">
    <location>
        <begin position="192"/>
        <end position="210"/>
    </location>
</feature>
<dbReference type="InterPro" id="IPR010065">
    <property type="entry name" value="AA_ABC_transptr_permease_3TM"/>
</dbReference>
<comment type="caution">
    <text evidence="10">The sequence shown here is derived from an EMBL/GenBank/DDBJ whole genome shotgun (WGS) entry which is preliminary data.</text>
</comment>
<dbReference type="PANTHER" id="PTHR30614:SF21">
    <property type="entry name" value="AMINO ACID ABC TRANSPORTER PERMEASE"/>
    <property type="match status" value="1"/>
</dbReference>
<evidence type="ECO:0000256" key="4">
    <source>
        <dbReference type="ARBA" id="ARBA00022475"/>
    </source>
</evidence>
<keyword evidence="11" id="KW-1185">Reference proteome</keyword>
<evidence type="ECO:0000256" key="5">
    <source>
        <dbReference type="ARBA" id="ARBA00022692"/>
    </source>
</evidence>
<dbReference type="NCBIfam" id="TIGR01726">
    <property type="entry name" value="HEQRo_perm_3TM"/>
    <property type="match status" value="1"/>
</dbReference>
<feature type="transmembrane region" description="Helical" evidence="8">
    <location>
        <begin position="60"/>
        <end position="80"/>
    </location>
</feature>
<evidence type="ECO:0000256" key="8">
    <source>
        <dbReference type="RuleBase" id="RU363032"/>
    </source>
</evidence>
<gene>
    <name evidence="10" type="ORF">AA14337_1679</name>
</gene>
<dbReference type="InterPro" id="IPR043429">
    <property type="entry name" value="ArtM/GltK/GlnP/TcyL/YhdX-like"/>
</dbReference>
<name>A0ABQ0PT00_9PROT</name>
<proteinExistence type="inferred from homology"/>
<keyword evidence="7 8" id="KW-0472">Membrane</keyword>
<protein>
    <submittedName>
        <fullName evidence="10">Amino acid ABC transporter permease</fullName>
    </submittedName>
</protein>
<dbReference type="CDD" id="cd06261">
    <property type="entry name" value="TM_PBP2"/>
    <property type="match status" value="1"/>
</dbReference>
<comment type="similarity">
    <text evidence="2">Belongs to the binding-protein-dependent transport system permease family. HisMQ subfamily.</text>
</comment>
<keyword evidence="6 8" id="KW-1133">Transmembrane helix</keyword>
<evidence type="ECO:0000256" key="1">
    <source>
        <dbReference type="ARBA" id="ARBA00004429"/>
    </source>
</evidence>
<accession>A0ABQ0PT00</accession>
<dbReference type="EMBL" id="BAPF01000029">
    <property type="protein sequence ID" value="GBQ80273.1"/>
    <property type="molecule type" value="Genomic_DNA"/>
</dbReference>
<feature type="transmembrane region" description="Helical" evidence="8">
    <location>
        <begin position="25"/>
        <end position="48"/>
    </location>
</feature>
<evidence type="ECO:0000256" key="3">
    <source>
        <dbReference type="ARBA" id="ARBA00022448"/>
    </source>
</evidence>
<reference evidence="10" key="1">
    <citation type="submission" date="2013-04" db="EMBL/GenBank/DDBJ databases">
        <title>The genome sequencing project of 58 acetic acid bacteria.</title>
        <authorList>
            <person name="Okamoto-Kainuma A."/>
            <person name="Ishikawa M."/>
            <person name="Umino S."/>
            <person name="Koizumi Y."/>
            <person name="Shiwa Y."/>
            <person name="Yoshikawa H."/>
            <person name="Matsutani M."/>
            <person name="Matsushita K."/>
        </authorList>
    </citation>
    <scope>NUCLEOTIDE SEQUENCE</scope>
    <source>
        <strain evidence="10">DSM 14337</strain>
    </source>
</reference>
<evidence type="ECO:0000256" key="2">
    <source>
        <dbReference type="ARBA" id="ARBA00010072"/>
    </source>
</evidence>
<comment type="subcellular location">
    <subcellularLocation>
        <location evidence="1">Cell inner membrane</location>
        <topology evidence="1">Multi-pass membrane protein</topology>
    </subcellularLocation>
    <subcellularLocation>
        <location evidence="8">Cell membrane</location>
        <topology evidence="8">Multi-pass membrane protein</topology>
    </subcellularLocation>
</comment>
<feature type="domain" description="ABC transmembrane type-1" evidence="9">
    <location>
        <begin position="21"/>
        <end position="210"/>
    </location>
</feature>
<evidence type="ECO:0000259" key="9">
    <source>
        <dbReference type="PROSITE" id="PS50928"/>
    </source>
</evidence>
<keyword evidence="3 8" id="KW-0813">Transport</keyword>
<dbReference type="InterPro" id="IPR035906">
    <property type="entry name" value="MetI-like_sf"/>
</dbReference>
<dbReference type="Gene3D" id="1.10.3720.10">
    <property type="entry name" value="MetI-like"/>
    <property type="match status" value="1"/>
</dbReference>
<dbReference type="GeneID" id="29558497"/>
<feature type="transmembrane region" description="Helical" evidence="8">
    <location>
        <begin position="86"/>
        <end position="110"/>
    </location>
</feature>
<evidence type="ECO:0000313" key="10">
    <source>
        <dbReference type="EMBL" id="GBQ80273.1"/>
    </source>
</evidence>
<sequence length="223" mass="24548">MPYHWDFMAVLQDYRLFIEGAKGTLILTTLSLLLAIPLGALLCALRVLRIPLLGAWSAAYVDILRAVPAIVLFYWLFFAFPMITGLGLSALVVSVGAVALQSAAFFSEVFRSGLNAIPRGQWEAALSLGMSRHTAFLFVIAPQSLRALLPSFMTRAIDLIKTTTFASVISYNEIVYAASQVTASTYHPIETYVVLGGIFFVPIFVLSMFARSMERRLGRGRSQ</sequence>
<dbReference type="SUPFAM" id="SSF161098">
    <property type="entry name" value="MetI-like"/>
    <property type="match status" value="1"/>
</dbReference>
<dbReference type="RefSeq" id="WP_061506935.1">
    <property type="nucleotide sequence ID" value="NZ_BAPF01000029.1"/>
</dbReference>
<dbReference type="Proteomes" id="UP001065047">
    <property type="component" value="Unassembled WGS sequence"/>
</dbReference>
<dbReference type="PANTHER" id="PTHR30614">
    <property type="entry name" value="MEMBRANE COMPONENT OF AMINO ACID ABC TRANSPORTER"/>
    <property type="match status" value="1"/>
</dbReference>
<keyword evidence="5 8" id="KW-0812">Transmembrane</keyword>
<evidence type="ECO:0000313" key="11">
    <source>
        <dbReference type="Proteomes" id="UP001065047"/>
    </source>
</evidence>
<dbReference type="PROSITE" id="PS50928">
    <property type="entry name" value="ABC_TM1"/>
    <property type="match status" value="1"/>
</dbReference>
<dbReference type="InterPro" id="IPR000515">
    <property type="entry name" value="MetI-like"/>
</dbReference>
<dbReference type="Pfam" id="PF00528">
    <property type="entry name" value="BPD_transp_1"/>
    <property type="match status" value="1"/>
</dbReference>